<reference evidence="1 2" key="2">
    <citation type="journal article" date="2012" name="Proc. Natl. Acad. Sci. U.S.A.">
        <title>Antigenic diversity is generated by distinct evolutionary mechanisms in African trypanosome species.</title>
        <authorList>
            <person name="Jackson A.P."/>
            <person name="Berry A."/>
            <person name="Aslett M."/>
            <person name="Allison H.C."/>
            <person name="Burton P."/>
            <person name="Vavrova-Anderson J."/>
            <person name="Brown R."/>
            <person name="Browne H."/>
            <person name="Corton N."/>
            <person name="Hauser H."/>
            <person name="Gamble J."/>
            <person name="Gilderthorp R."/>
            <person name="Marcello L."/>
            <person name="McQuillan J."/>
            <person name="Otto T.D."/>
            <person name="Quail M.A."/>
            <person name="Sanders M.J."/>
            <person name="van Tonder A."/>
            <person name="Ginger M.L."/>
            <person name="Field M.C."/>
            <person name="Barry J.D."/>
            <person name="Hertz-Fowler C."/>
            <person name="Berriman M."/>
        </authorList>
    </citation>
    <scope>NUCLEOTIDE SEQUENCE [LARGE SCALE GENOMIC DNA]</scope>
    <source>
        <strain evidence="1 2">IL3000</strain>
    </source>
</reference>
<protein>
    <submittedName>
        <fullName evidence="1">Uncharacterized protein</fullName>
    </submittedName>
</protein>
<evidence type="ECO:0000313" key="1">
    <source>
        <dbReference type="EMBL" id="CCD13003.1"/>
    </source>
</evidence>
<comment type="caution">
    <text evidence="1">The sequence shown here is derived from an EMBL/GenBank/DDBJ whole genome shotgun (WGS) entry which is preliminary data.</text>
</comment>
<gene>
    <name evidence="1" type="ORF">TCIL3000_0_38210</name>
</gene>
<name>F9W744_TRYCI</name>
<proteinExistence type="predicted"/>
<keyword evidence="2" id="KW-1185">Reference proteome</keyword>
<dbReference type="Proteomes" id="UP000000702">
    <property type="component" value="Unassembled WGS sequence"/>
</dbReference>
<dbReference type="AlphaFoldDB" id="F9W744"/>
<accession>F9W744</accession>
<evidence type="ECO:0000313" key="2">
    <source>
        <dbReference type="Proteomes" id="UP000000702"/>
    </source>
</evidence>
<dbReference type="EMBL" id="CAEQ01000980">
    <property type="protein sequence ID" value="CCD13003.1"/>
    <property type="molecule type" value="Genomic_DNA"/>
</dbReference>
<sequence>MKMEEGVKKVENEERKYKTMLNGNLWFLSEAIKDKANKLNISPSLGVPMKNNEIKKNQNYYTIMDEAKMIKDKILKNQAEILLRKSKAWIAYSRDNADETSNIDDMNVSHFFDVGKINPQDTICIYIFHLIQTLNIHPATMADTGCTI</sequence>
<organism evidence="1 2">
    <name type="scientific">Trypanosoma congolense (strain IL3000)</name>
    <dbReference type="NCBI Taxonomy" id="1068625"/>
    <lineage>
        <taxon>Eukaryota</taxon>
        <taxon>Discoba</taxon>
        <taxon>Euglenozoa</taxon>
        <taxon>Kinetoplastea</taxon>
        <taxon>Metakinetoplastina</taxon>
        <taxon>Trypanosomatida</taxon>
        <taxon>Trypanosomatidae</taxon>
        <taxon>Trypanosoma</taxon>
        <taxon>Nannomonas</taxon>
    </lineage>
</organism>
<reference evidence="2" key="1">
    <citation type="submission" date="2011-07" db="EMBL/GenBank/DDBJ databases">
        <title>Divergent evolution of antigenic variation in African trypanosomes.</title>
        <authorList>
            <person name="Jackson A.P."/>
            <person name="Berry A."/>
            <person name="Allison H.C."/>
            <person name="Burton P."/>
            <person name="Anderson J."/>
            <person name="Aslett M."/>
            <person name="Brown R."/>
            <person name="Corton N."/>
            <person name="Harris D."/>
            <person name="Hauser H."/>
            <person name="Gamble J."/>
            <person name="Gilderthorp R."/>
            <person name="McQuillan J."/>
            <person name="Quail M.A."/>
            <person name="Sanders M."/>
            <person name="Van Tonder A."/>
            <person name="Ginger M.L."/>
            <person name="Donelson J.E."/>
            <person name="Field M.C."/>
            <person name="Barry J.D."/>
            <person name="Berriman M."/>
            <person name="Hertz-Fowler C."/>
        </authorList>
    </citation>
    <scope>NUCLEOTIDE SEQUENCE [LARGE SCALE GENOMIC DNA]</scope>
    <source>
        <strain evidence="2">IL3000</strain>
    </source>
</reference>